<keyword evidence="2" id="KW-1185">Reference proteome</keyword>
<dbReference type="AlphaFoldDB" id="A0A8S4QZ56"/>
<gene>
    <name evidence="1" type="primary">jg22521</name>
    <name evidence="1" type="ORF">PAEG_LOCUS7260</name>
</gene>
<dbReference type="Proteomes" id="UP000838756">
    <property type="component" value="Unassembled WGS sequence"/>
</dbReference>
<comment type="caution">
    <text evidence="1">The sequence shown here is derived from an EMBL/GenBank/DDBJ whole genome shotgun (WGS) entry which is preliminary data.</text>
</comment>
<proteinExistence type="predicted"/>
<name>A0A8S4QZ56_9NEOP</name>
<feature type="non-terminal residue" evidence="1">
    <location>
        <position position="1"/>
    </location>
</feature>
<organism evidence="1 2">
    <name type="scientific">Pararge aegeria aegeria</name>
    <dbReference type="NCBI Taxonomy" id="348720"/>
    <lineage>
        <taxon>Eukaryota</taxon>
        <taxon>Metazoa</taxon>
        <taxon>Ecdysozoa</taxon>
        <taxon>Arthropoda</taxon>
        <taxon>Hexapoda</taxon>
        <taxon>Insecta</taxon>
        <taxon>Pterygota</taxon>
        <taxon>Neoptera</taxon>
        <taxon>Endopterygota</taxon>
        <taxon>Lepidoptera</taxon>
        <taxon>Glossata</taxon>
        <taxon>Ditrysia</taxon>
        <taxon>Papilionoidea</taxon>
        <taxon>Nymphalidae</taxon>
        <taxon>Satyrinae</taxon>
        <taxon>Satyrini</taxon>
        <taxon>Parargina</taxon>
        <taxon>Pararge</taxon>
    </lineage>
</organism>
<evidence type="ECO:0000313" key="1">
    <source>
        <dbReference type="EMBL" id="CAH2226559.1"/>
    </source>
</evidence>
<protein>
    <submittedName>
        <fullName evidence="1">Jg22521 protein</fullName>
    </submittedName>
</protein>
<dbReference type="EMBL" id="CAKXAJ010021571">
    <property type="protein sequence ID" value="CAH2226559.1"/>
    <property type="molecule type" value="Genomic_DNA"/>
</dbReference>
<reference evidence="1" key="1">
    <citation type="submission" date="2022-03" db="EMBL/GenBank/DDBJ databases">
        <authorList>
            <person name="Lindestad O."/>
        </authorList>
    </citation>
    <scope>NUCLEOTIDE SEQUENCE</scope>
</reference>
<evidence type="ECO:0000313" key="2">
    <source>
        <dbReference type="Proteomes" id="UP000838756"/>
    </source>
</evidence>
<accession>A0A8S4QZ56</accession>
<sequence>VATVCCSLRYPCRAATAVKLFSAGPEASRPASDVPLEYKPTAMAANKAVEHVQKVNLAFADMFLAGSLSCV</sequence>